<keyword evidence="5" id="KW-1185">Reference proteome</keyword>
<evidence type="ECO:0000313" key="4">
    <source>
        <dbReference type="EMBL" id="PVH91399.1"/>
    </source>
</evidence>
<accession>A0A2V1D199</accession>
<dbReference type="InterPro" id="IPR058664">
    <property type="entry name" value="ARB_00930-like_C"/>
</dbReference>
<dbReference type="SUPFAM" id="SSF56601">
    <property type="entry name" value="beta-lactamase/transpeptidase-like"/>
    <property type="match status" value="1"/>
</dbReference>
<evidence type="ECO:0000259" key="3">
    <source>
        <dbReference type="Pfam" id="PF26335"/>
    </source>
</evidence>
<sequence>MACFAYINMIIPILLLRISILSRGSYAQTAPNCPLSGPVYLVPGGPITQTTAIPKAISTFNDSLNLGLQNGTLNVSNSSFHITIFSASETLFEFNHVAPATRDGLTSGTLDRNTIFRTGSIGKLLATYSLLAATGLRYINDPVTKWIPELAAASFENDVDTVRWEDISIKALASHLSGLRDFSIADLSLVYNASEAQQLGLPTLQKDMVLTCGTDVKLPACSRSDFFNQFKKLHPVTSAFNMPIYSNVAWQVLAYAIEGMTNKTFAEHLEASLTRPLNLTGTFLSPPPRTTTLNAIIPGNEIESWWALDAGDGTSSAAGLTVSTGADLAAIGQSILSSSLLPQPLTREWLKPVTHTSDLRVSVGMPWEIFRTELASPSASIPNGNASKENTRIVDLYCKNGGIGAYNTEMGLSPEHGFGFVVLTAGRPPTSGPDLRPATLQLLNRMITETFLPAFELAAQEQTAHRFAGTYASSETDGSSKMSLTLVAKDGGLGLGVYNWTEGGQDQLKSYFAAIEEGNVEELTQKPTLRLYPVGLFGGQKLAFRGVFELPGQGNVFSTDGMPPFRTYCASWSTVGEPTYGNVGLDDFVFEVDQSGRTIALIARGARRTIYKQS</sequence>
<dbReference type="AlphaFoldDB" id="A0A2V1D199"/>
<dbReference type="EMBL" id="KZ805873">
    <property type="protein sequence ID" value="PVH91399.1"/>
    <property type="molecule type" value="Genomic_DNA"/>
</dbReference>
<evidence type="ECO:0000313" key="5">
    <source>
        <dbReference type="Proteomes" id="UP000244855"/>
    </source>
</evidence>
<dbReference type="Proteomes" id="UP000244855">
    <property type="component" value="Unassembled WGS sequence"/>
</dbReference>
<protein>
    <submittedName>
        <fullName evidence="4">Beta-lactamase/transpeptidase-like protein</fullName>
    </submittedName>
</protein>
<dbReference type="STRING" id="97972.A0A2V1D199"/>
<evidence type="ECO:0000259" key="2">
    <source>
        <dbReference type="Pfam" id="PF00144"/>
    </source>
</evidence>
<dbReference type="InterPro" id="IPR012338">
    <property type="entry name" value="Beta-lactam/transpept-like"/>
</dbReference>
<dbReference type="Gene3D" id="3.40.710.10">
    <property type="entry name" value="DD-peptidase/beta-lactamase superfamily"/>
    <property type="match status" value="1"/>
</dbReference>
<dbReference type="Pfam" id="PF26335">
    <property type="entry name" value="ARB_00930_C"/>
    <property type="match status" value="1"/>
</dbReference>
<feature type="chain" id="PRO_5016085129" evidence="1">
    <location>
        <begin position="28"/>
        <end position="614"/>
    </location>
</feature>
<feature type="domain" description="Beta-lactamase-related" evidence="2">
    <location>
        <begin position="109"/>
        <end position="440"/>
    </location>
</feature>
<gene>
    <name evidence="4" type="ORF">DM02DRAFT_678109</name>
</gene>
<dbReference type="PANTHER" id="PTHR22935:SF97">
    <property type="entry name" value="BETA-LACTAMASE-RELATED DOMAIN-CONTAINING PROTEIN"/>
    <property type="match status" value="1"/>
</dbReference>
<dbReference type="InterPro" id="IPR001466">
    <property type="entry name" value="Beta-lactam-related"/>
</dbReference>
<reference evidence="4 5" key="1">
    <citation type="journal article" date="2018" name="Sci. Rep.">
        <title>Comparative genomics provides insights into the lifestyle and reveals functional heterogeneity of dark septate endophytic fungi.</title>
        <authorList>
            <person name="Knapp D.G."/>
            <person name="Nemeth J.B."/>
            <person name="Barry K."/>
            <person name="Hainaut M."/>
            <person name="Henrissat B."/>
            <person name="Johnson J."/>
            <person name="Kuo A."/>
            <person name="Lim J.H.P."/>
            <person name="Lipzen A."/>
            <person name="Nolan M."/>
            <person name="Ohm R.A."/>
            <person name="Tamas L."/>
            <person name="Grigoriev I.V."/>
            <person name="Spatafora J.W."/>
            <person name="Nagy L.G."/>
            <person name="Kovacs G.M."/>
        </authorList>
    </citation>
    <scope>NUCLEOTIDE SEQUENCE [LARGE SCALE GENOMIC DNA]</scope>
    <source>
        <strain evidence="4 5">DSE2036</strain>
    </source>
</reference>
<keyword evidence="1" id="KW-0732">Signal</keyword>
<dbReference type="PANTHER" id="PTHR22935">
    <property type="entry name" value="PENICILLIN-BINDING PROTEIN"/>
    <property type="match status" value="1"/>
</dbReference>
<dbReference type="Pfam" id="PF00144">
    <property type="entry name" value="Beta-lactamase"/>
    <property type="match status" value="1"/>
</dbReference>
<organism evidence="4 5">
    <name type="scientific">Periconia macrospinosa</name>
    <dbReference type="NCBI Taxonomy" id="97972"/>
    <lineage>
        <taxon>Eukaryota</taxon>
        <taxon>Fungi</taxon>
        <taxon>Dikarya</taxon>
        <taxon>Ascomycota</taxon>
        <taxon>Pezizomycotina</taxon>
        <taxon>Dothideomycetes</taxon>
        <taxon>Pleosporomycetidae</taxon>
        <taxon>Pleosporales</taxon>
        <taxon>Massarineae</taxon>
        <taxon>Periconiaceae</taxon>
        <taxon>Periconia</taxon>
    </lineage>
</organism>
<feature type="domain" description="Beta-lactamase-like ARB-00930-like C-terminal" evidence="3">
    <location>
        <begin position="459"/>
        <end position="613"/>
    </location>
</feature>
<proteinExistence type="predicted"/>
<evidence type="ECO:0000256" key="1">
    <source>
        <dbReference type="SAM" id="SignalP"/>
    </source>
</evidence>
<name>A0A2V1D199_9PLEO</name>
<dbReference type="OrthoDB" id="10250282at2759"/>
<feature type="signal peptide" evidence="1">
    <location>
        <begin position="1"/>
        <end position="27"/>
    </location>
</feature>
<dbReference type="InterPro" id="IPR051478">
    <property type="entry name" value="Beta-lactamase-like_AB/R"/>
</dbReference>